<sequence length="40" mass="4657">MKKAVRCIHCKGHQICLQGLREANERNTYSECYTVIEDCI</sequence>
<protein>
    <submittedName>
        <fullName evidence="1">Uncharacterized protein</fullName>
    </submittedName>
</protein>
<reference evidence="1" key="1">
    <citation type="submission" date="2014-11" db="EMBL/GenBank/DDBJ databases">
        <authorList>
            <person name="Amaro Gonzalez C."/>
        </authorList>
    </citation>
    <scope>NUCLEOTIDE SEQUENCE</scope>
</reference>
<organism evidence="1">
    <name type="scientific">Anguilla anguilla</name>
    <name type="common">European freshwater eel</name>
    <name type="synonym">Muraena anguilla</name>
    <dbReference type="NCBI Taxonomy" id="7936"/>
    <lineage>
        <taxon>Eukaryota</taxon>
        <taxon>Metazoa</taxon>
        <taxon>Chordata</taxon>
        <taxon>Craniata</taxon>
        <taxon>Vertebrata</taxon>
        <taxon>Euteleostomi</taxon>
        <taxon>Actinopterygii</taxon>
        <taxon>Neopterygii</taxon>
        <taxon>Teleostei</taxon>
        <taxon>Anguilliformes</taxon>
        <taxon>Anguillidae</taxon>
        <taxon>Anguilla</taxon>
    </lineage>
</organism>
<accession>A0A0E9PLP6</accession>
<reference evidence="1" key="2">
    <citation type="journal article" date="2015" name="Fish Shellfish Immunol.">
        <title>Early steps in the European eel (Anguilla anguilla)-Vibrio vulnificus interaction in the gills: Role of the RtxA13 toxin.</title>
        <authorList>
            <person name="Callol A."/>
            <person name="Pajuelo D."/>
            <person name="Ebbesson L."/>
            <person name="Teles M."/>
            <person name="MacKenzie S."/>
            <person name="Amaro C."/>
        </authorList>
    </citation>
    <scope>NUCLEOTIDE SEQUENCE</scope>
</reference>
<evidence type="ECO:0000313" key="1">
    <source>
        <dbReference type="EMBL" id="JAH05015.1"/>
    </source>
</evidence>
<dbReference type="AlphaFoldDB" id="A0A0E9PLP6"/>
<proteinExistence type="predicted"/>
<name>A0A0E9PLP6_ANGAN</name>
<dbReference type="EMBL" id="GBXM01103562">
    <property type="protein sequence ID" value="JAH05015.1"/>
    <property type="molecule type" value="Transcribed_RNA"/>
</dbReference>